<sequence>MTDKIYIHIESSSKVVQLPALPPLSCKEAVDTLRGGILLEGNDLVVDSRILEAGKHYTLVKAITAGSTTALATTADIKRLAECLDAHATALEALQEAIRQRKAGRWS</sequence>
<organism evidence="1 2">
    <name type="scientific">[Myrmecia] bisecta</name>
    <dbReference type="NCBI Taxonomy" id="41462"/>
    <lineage>
        <taxon>Eukaryota</taxon>
        <taxon>Viridiplantae</taxon>
        <taxon>Chlorophyta</taxon>
        <taxon>core chlorophytes</taxon>
        <taxon>Trebouxiophyceae</taxon>
        <taxon>Trebouxiales</taxon>
        <taxon>Trebouxiaceae</taxon>
        <taxon>Myrmecia</taxon>
    </lineage>
</organism>
<keyword evidence="2" id="KW-1185">Reference proteome</keyword>
<reference evidence="1 2" key="1">
    <citation type="journal article" date="2024" name="Nat. Commun.">
        <title>Phylogenomics reveals the evolutionary origins of lichenization in chlorophyte algae.</title>
        <authorList>
            <person name="Puginier C."/>
            <person name="Libourel C."/>
            <person name="Otte J."/>
            <person name="Skaloud P."/>
            <person name="Haon M."/>
            <person name="Grisel S."/>
            <person name="Petersen M."/>
            <person name="Berrin J.G."/>
            <person name="Delaux P.M."/>
            <person name="Dal Grande F."/>
            <person name="Keller J."/>
        </authorList>
    </citation>
    <scope>NUCLEOTIDE SEQUENCE [LARGE SCALE GENOMIC DNA]</scope>
    <source>
        <strain evidence="1 2">SAG 2043</strain>
    </source>
</reference>
<name>A0AAW1QC32_9CHLO</name>
<evidence type="ECO:0000313" key="2">
    <source>
        <dbReference type="Proteomes" id="UP001489004"/>
    </source>
</evidence>
<gene>
    <name evidence="1" type="ORF">WJX72_012246</name>
</gene>
<accession>A0AAW1QC32</accession>
<dbReference type="EMBL" id="JALJOR010000004">
    <property type="protein sequence ID" value="KAK9818412.1"/>
    <property type="molecule type" value="Genomic_DNA"/>
</dbReference>
<protein>
    <submittedName>
        <fullName evidence="1">Uncharacterized protein</fullName>
    </submittedName>
</protein>
<comment type="caution">
    <text evidence="1">The sequence shown here is derived from an EMBL/GenBank/DDBJ whole genome shotgun (WGS) entry which is preliminary data.</text>
</comment>
<dbReference type="AlphaFoldDB" id="A0AAW1QC32"/>
<proteinExistence type="predicted"/>
<dbReference type="Proteomes" id="UP001489004">
    <property type="component" value="Unassembled WGS sequence"/>
</dbReference>
<evidence type="ECO:0000313" key="1">
    <source>
        <dbReference type="EMBL" id="KAK9818412.1"/>
    </source>
</evidence>